<organism evidence="5 6">
    <name type="scientific">Natronoglomus mannanivorans</name>
    <dbReference type="NCBI Taxonomy" id="2979990"/>
    <lineage>
        <taxon>Archaea</taxon>
        <taxon>Methanobacteriati</taxon>
        <taxon>Methanobacteriota</taxon>
        <taxon>Stenosarchaea group</taxon>
        <taxon>Halobacteria</taxon>
        <taxon>Halobacteriales</taxon>
        <taxon>Natrialbaceae</taxon>
        <taxon>Natronoglomus</taxon>
    </lineage>
</organism>
<evidence type="ECO:0000313" key="5">
    <source>
        <dbReference type="EMBL" id="MCU4974413.1"/>
    </source>
</evidence>
<dbReference type="InterPro" id="IPR006558">
    <property type="entry name" value="LamG-like"/>
</dbReference>
<evidence type="ECO:0000256" key="1">
    <source>
        <dbReference type="ARBA" id="ARBA00022729"/>
    </source>
</evidence>
<evidence type="ECO:0000256" key="3">
    <source>
        <dbReference type="SAM" id="Phobius"/>
    </source>
</evidence>
<dbReference type="PANTHER" id="PTHR42200">
    <property type="entry name" value="ARCHAEAL FLAGELLA-RELATED PROTEIN F-RELATED"/>
    <property type="match status" value="1"/>
</dbReference>
<gene>
    <name evidence="5" type="ORF">OB955_16945</name>
</gene>
<comment type="caution">
    <text evidence="5">The sequence shown here is derived from an EMBL/GenBank/DDBJ whole genome shotgun (WGS) entry which is preliminary data.</text>
</comment>
<dbReference type="Pfam" id="PF01917">
    <property type="entry name" value="Flagellin_arch-type"/>
    <property type="match status" value="1"/>
</dbReference>
<keyword evidence="3" id="KW-0472">Membrane</keyword>
<dbReference type="Proteomes" id="UP001320972">
    <property type="component" value="Unassembled WGS sequence"/>
</dbReference>
<sequence length="503" mass="54975">MVRESVTQLILFIAVVSVTTLFVGALVVEVGLYSQAIGDEGERAGAAIDAEITIVNDPDAGGTYDEDTETVTLYVKNVGGSTLEPADLDVLLDGEYVTSTAKTVRDGDHWRPGRVLEITIDRSLERGWHRVLVSVGGVQETLSFEYAFDHLVWDTSADWSEGVHERTVSDDVGDRDRDTVRLGYGSDDDGLNAYWTLDESDGDTAFDAASSNDGSHLDGTTLGRTGLIGTTAYGFDGQGARIEVPDDETLRFEDEMTLSLWLNTNELGSSPSDNNQVNILGKSTWSERTGYVLYDNGDNSDEIVYRVMGNDDFYDVTIDRSLVNDGTWHHLVAVSDNGETRLYLDGEQQATQTGTALDPSDNPLGIGAEWWGEHPYEGDLDEIQLYDRALSGNEIESLYRTTVDGTHTTAWRTVASELNAEALQLENVSAMDNDGTITVYVESDLDDDGSPNETSDPIVLSDATEYAVDGITTDNDRFRLRIEFEASDVTSTPVVSQIELAES</sequence>
<dbReference type="RefSeq" id="WP_338008516.1">
    <property type="nucleotide sequence ID" value="NZ_JAOPKB010000011.1"/>
</dbReference>
<keyword evidence="3" id="KW-0812">Transmembrane</keyword>
<keyword evidence="1" id="KW-0732">Signal</keyword>
<evidence type="ECO:0000256" key="2">
    <source>
        <dbReference type="ARBA" id="ARBA00023157"/>
    </source>
</evidence>
<dbReference type="InterPro" id="IPR002774">
    <property type="entry name" value="Flagellin_arc-type"/>
</dbReference>
<feature type="domain" description="LamG-like jellyroll fold" evidence="4">
    <location>
        <begin position="254"/>
        <end position="393"/>
    </location>
</feature>
<dbReference type="PANTHER" id="PTHR42200:SF2">
    <property type="entry name" value="ARCHAEAL FLAGELLA-RELATED PROTEIN F"/>
    <property type="match status" value="1"/>
</dbReference>
<protein>
    <recommendedName>
        <fullName evidence="4">LamG-like jellyroll fold domain-containing protein</fullName>
    </recommendedName>
</protein>
<dbReference type="Pfam" id="PF13385">
    <property type="entry name" value="Laminin_G_3"/>
    <property type="match status" value="1"/>
</dbReference>
<dbReference type="EMBL" id="JAOPKB010000011">
    <property type="protein sequence ID" value="MCU4974413.1"/>
    <property type="molecule type" value="Genomic_DNA"/>
</dbReference>
<keyword evidence="2" id="KW-1015">Disulfide bond</keyword>
<dbReference type="SMART" id="SM00560">
    <property type="entry name" value="LamGL"/>
    <property type="match status" value="1"/>
</dbReference>
<keyword evidence="3" id="KW-1133">Transmembrane helix</keyword>
<reference evidence="5 6" key="1">
    <citation type="submission" date="2022-09" db="EMBL/GenBank/DDBJ databases">
        <title>Enrichment on poylsaccharides allowed isolation of novel metabolic and taxonomic groups of Haloarchaea.</title>
        <authorList>
            <person name="Sorokin D.Y."/>
            <person name="Elcheninov A.G."/>
            <person name="Khizhniak T.V."/>
            <person name="Kolganova T.V."/>
            <person name="Kublanov I.V."/>
        </authorList>
    </citation>
    <scope>NUCLEOTIDE SEQUENCE [LARGE SCALE GENOMIC DNA]</scope>
    <source>
        <strain evidence="5 6">AArc-m2/3/4</strain>
    </source>
</reference>
<accession>A0ABT2QHK4</accession>
<feature type="transmembrane region" description="Helical" evidence="3">
    <location>
        <begin position="9"/>
        <end position="33"/>
    </location>
</feature>
<dbReference type="InterPro" id="IPR013320">
    <property type="entry name" value="ConA-like_dom_sf"/>
</dbReference>
<name>A0ABT2QHK4_9EURY</name>
<proteinExistence type="predicted"/>
<evidence type="ECO:0000313" key="6">
    <source>
        <dbReference type="Proteomes" id="UP001320972"/>
    </source>
</evidence>
<dbReference type="Gene3D" id="2.60.120.200">
    <property type="match status" value="1"/>
</dbReference>
<evidence type="ECO:0000259" key="4">
    <source>
        <dbReference type="SMART" id="SM00560"/>
    </source>
</evidence>
<keyword evidence="6" id="KW-1185">Reference proteome</keyword>
<dbReference type="SUPFAM" id="SSF49899">
    <property type="entry name" value="Concanavalin A-like lectins/glucanases"/>
    <property type="match status" value="1"/>
</dbReference>